<dbReference type="AlphaFoldDB" id="A0A699ZDB1"/>
<proteinExistence type="predicted"/>
<dbReference type="Proteomes" id="UP000485058">
    <property type="component" value="Unassembled WGS sequence"/>
</dbReference>
<organism evidence="1 2">
    <name type="scientific">Haematococcus lacustris</name>
    <name type="common">Green alga</name>
    <name type="synonym">Haematococcus pluvialis</name>
    <dbReference type="NCBI Taxonomy" id="44745"/>
    <lineage>
        <taxon>Eukaryota</taxon>
        <taxon>Viridiplantae</taxon>
        <taxon>Chlorophyta</taxon>
        <taxon>core chlorophytes</taxon>
        <taxon>Chlorophyceae</taxon>
        <taxon>CS clade</taxon>
        <taxon>Chlamydomonadales</taxon>
        <taxon>Haematococcaceae</taxon>
        <taxon>Haematococcus</taxon>
    </lineage>
</organism>
<keyword evidence="2" id="KW-1185">Reference proteome</keyword>
<dbReference type="EMBL" id="BLLF01001126">
    <property type="protein sequence ID" value="GFH17299.1"/>
    <property type="molecule type" value="Genomic_DNA"/>
</dbReference>
<sequence length="107" mass="11205">MAQEITFLLISAQMKPPIGAMGCLWPGECAASPNGLPGGWPPTCDVFLGLVDTPSNCFRQPGPSAELVKAMVDKKRGVKANCANVQKAREVEGGCGTAEGCRGCWSH</sequence>
<evidence type="ECO:0000313" key="1">
    <source>
        <dbReference type="EMBL" id="GFH17299.1"/>
    </source>
</evidence>
<name>A0A699ZDB1_HAELA</name>
<gene>
    <name evidence="1" type="ORF">HaLaN_13905</name>
</gene>
<comment type="caution">
    <text evidence="1">The sequence shown here is derived from an EMBL/GenBank/DDBJ whole genome shotgun (WGS) entry which is preliminary data.</text>
</comment>
<reference evidence="1 2" key="1">
    <citation type="submission" date="2020-02" db="EMBL/GenBank/DDBJ databases">
        <title>Draft genome sequence of Haematococcus lacustris strain NIES-144.</title>
        <authorList>
            <person name="Morimoto D."/>
            <person name="Nakagawa S."/>
            <person name="Yoshida T."/>
            <person name="Sawayama S."/>
        </authorList>
    </citation>
    <scope>NUCLEOTIDE SEQUENCE [LARGE SCALE GENOMIC DNA]</scope>
    <source>
        <strain evidence="1 2">NIES-144</strain>
    </source>
</reference>
<protein>
    <submittedName>
        <fullName evidence="1">Uncharacterized protein</fullName>
    </submittedName>
</protein>
<accession>A0A699ZDB1</accession>
<evidence type="ECO:0000313" key="2">
    <source>
        <dbReference type="Proteomes" id="UP000485058"/>
    </source>
</evidence>